<feature type="domain" description="Mating-type protein A-alpha/beta 1 N-terminal" evidence="7">
    <location>
        <begin position="6"/>
        <end position="88"/>
    </location>
</feature>
<dbReference type="InterPro" id="IPR009057">
    <property type="entry name" value="Homeodomain-like_sf"/>
</dbReference>
<gene>
    <name evidence="9" type="ORF">DFH07DRAFT_961086</name>
</gene>
<feature type="compositionally biased region" description="Polar residues" evidence="5">
    <location>
        <begin position="283"/>
        <end position="296"/>
    </location>
</feature>
<name>A0AAD7NAA8_9AGAR</name>
<comment type="caution">
    <text evidence="9">The sequence shown here is derived from an EMBL/GenBank/DDBJ whole genome shotgun (WGS) entry which is preliminary data.</text>
</comment>
<feature type="compositionally biased region" description="Low complexity" evidence="5">
    <location>
        <begin position="303"/>
        <end position="313"/>
    </location>
</feature>
<evidence type="ECO:0000256" key="3">
    <source>
        <dbReference type="ARBA" id="ARBA00023155"/>
    </source>
</evidence>
<dbReference type="SUPFAM" id="SSF46689">
    <property type="entry name" value="Homeodomain-like"/>
    <property type="match status" value="1"/>
</dbReference>
<dbReference type="InterPro" id="IPR008422">
    <property type="entry name" value="KN_HD"/>
</dbReference>
<evidence type="ECO:0000256" key="5">
    <source>
        <dbReference type="SAM" id="MobiDB-lite"/>
    </source>
</evidence>
<dbReference type="Proteomes" id="UP001215280">
    <property type="component" value="Unassembled WGS sequence"/>
</dbReference>
<evidence type="ECO:0000313" key="10">
    <source>
        <dbReference type="Proteomes" id="UP001215280"/>
    </source>
</evidence>
<dbReference type="Pfam" id="PF05920">
    <property type="entry name" value="Homeobox_KN"/>
    <property type="match status" value="1"/>
</dbReference>
<sequence>MSTLSVHQRLVFIEAEFLQTVSKDDLAAAASFEQKWSQLRDDLETASRTNALDEDTKTLAHNIASTVNIFANSFISMRTQSENISTTLVNQLESVFDDMNLEVHVAEGSSDSSPPPASRPDPSSLPPYIEPAYRWLLKHLHNPYPNKDVKQRIADETGSSLKRVSEWFVAVRQRMGWTLMLREEFGRKRIDMVDAAHRFFISEDRFNPLPDYIRGRFVQIEASARDMYGAKFVPSALSNKLTAAVKDLTPELQEKARAERLKKLDARRAAASLGVYPSPVLSGASSPISDAGASTSGHKRSSSEASDVEYSSSKRSRTDDGPNSAAFTLPSPPYSGASSPVASRKRRLSDADAPSAKRPRNRAASDPVPVIVTLAGTPELLADWFSSDPEGETDLFNPGQLLDIKFFDPAEYEFEEPAQPVLQEVTTLPQTTLEQSETSSFDIPPDIQNMFDFPNFAADYSQSPSFVSYDSYQAAPAVYEPPSFMEPYVGGQNYDEGYLTRESVAESLAFHQMPPSHDDSYSFPDGKASGNLINVLFEQHHQGGNEYTMYQHQPAAYATS</sequence>
<keyword evidence="3 9" id="KW-0371">Homeobox</keyword>
<comment type="similarity">
    <text evidence="1">Belongs to the TALE/M-ATYP homeobox family.</text>
</comment>
<protein>
    <submittedName>
        <fullName evidence="9">C-terminal domain of homeodomain 1-domain-containing protein</fullName>
    </submittedName>
</protein>
<dbReference type="InterPro" id="IPR001356">
    <property type="entry name" value="HD"/>
</dbReference>
<feature type="domain" description="Mating-type protein C-terminal" evidence="8">
    <location>
        <begin position="213"/>
        <end position="387"/>
    </location>
</feature>
<keyword evidence="4" id="KW-0539">Nucleus</keyword>
<dbReference type="Pfam" id="PF12731">
    <property type="entry name" value="Mating_N"/>
    <property type="match status" value="1"/>
</dbReference>
<accession>A0AAD7NAA8</accession>
<keyword evidence="10" id="KW-1185">Reference proteome</keyword>
<dbReference type="InterPro" id="IPR024441">
    <property type="entry name" value="Homeodomain1_C"/>
</dbReference>
<evidence type="ECO:0000259" key="8">
    <source>
        <dbReference type="Pfam" id="PF12737"/>
    </source>
</evidence>
<dbReference type="CDD" id="cd00086">
    <property type="entry name" value="homeodomain"/>
    <property type="match status" value="1"/>
</dbReference>
<feature type="domain" description="KN homeodomain" evidence="6">
    <location>
        <begin position="135"/>
        <end position="174"/>
    </location>
</feature>
<dbReference type="Pfam" id="PF12737">
    <property type="entry name" value="Mating_C"/>
    <property type="match status" value="1"/>
</dbReference>
<dbReference type="GO" id="GO:0003677">
    <property type="term" value="F:DNA binding"/>
    <property type="evidence" value="ECO:0007669"/>
    <property type="project" value="UniProtKB-KW"/>
</dbReference>
<organism evidence="9 10">
    <name type="scientific">Mycena maculata</name>
    <dbReference type="NCBI Taxonomy" id="230809"/>
    <lineage>
        <taxon>Eukaryota</taxon>
        <taxon>Fungi</taxon>
        <taxon>Dikarya</taxon>
        <taxon>Basidiomycota</taxon>
        <taxon>Agaricomycotina</taxon>
        <taxon>Agaricomycetes</taxon>
        <taxon>Agaricomycetidae</taxon>
        <taxon>Agaricales</taxon>
        <taxon>Marasmiineae</taxon>
        <taxon>Mycenaceae</taxon>
        <taxon>Mycena</taxon>
    </lineage>
</organism>
<dbReference type="GO" id="GO:0006355">
    <property type="term" value="P:regulation of DNA-templated transcription"/>
    <property type="evidence" value="ECO:0007669"/>
    <property type="project" value="InterPro"/>
</dbReference>
<reference evidence="9" key="1">
    <citation type="submission" date="2023-03" db="EMBL/GenBank/DDBJ databases">
        <title>Massive genome expansion in bonnet fungi (Mycena s.s.) driven by repeated elements and novel gene families across ecological guilds.</title>
        <authorList>
            <consortium name="Lawrence Berkeley National Laboratory"/>
            <person name="Harder C.B."/>
            <person name="Miyauchi S."/>
            <person name="Viragh M."/>
            <person name="Kuo A."/>
            <person name="Thoen E."/>
            <person name="Andreopoulos B."/>
            <person name="Lu D."/>
            <person name="Skrede I."/>
            <person name="Drula E."/>
            <person name="Henrissat B."/>
            <person name="Morin E."/>
            <person name="Kohler A."/>
            <person name="Barry K."/>
            <person name="LaButti K."/>
            <person name="Morin E."/>
            <person name="Salamov A."/>
            <person name="Lipzen A."/>
            <person name="Mereny Z."/>
            <person name="Hegedus B."/>
            <person name="Baldrian P."/>
            <person name="Stursova M."/>
            <person name="Weitz H."/>
            <person name="Taylor A."/>
            <person name="Grigoriev I.V."/>
            <person name="Nagy L.G."/>
            <person name="Martin F."/>
            <person name="Kauserud H."/>
        </authorList>
    </citation>
    <scope>NUCLEOTIDE SEQUENCE</scope>
    <source>
        <strain evidence="9">CBHHK188m</strain>
    </source>
</reference>
<evidence type="ECO:0000313" key="9">
    <source>
        <dbReference type="EMBL" id="KAJ7751302.1"/>
    </source>
</evidence>
<evidence type="ECO:0000256" key="2">
    <source>
        <dbReference type="ARBA" id="ARBA00023125"/>
    </source>
</evidence>
<dbReference type="InterPro" id="IPR024333">
    <property type="entry name" value="Mating-type_A-alpha/beta_1_N"/>
</dbReference>
<dbReference type="AlphaFoldDB" id="A0AAD7NAA8"/>
<dbReference type="EMBL" id="JARJLG010000079">
    <property type="protein sequence ID" value="KAJ7751302.1"/>
    <property type="molecule type" value="Genomic_DNA"/>
</dbReference>
<feature type="region of interest" description="Disordered" evidence="5">
    <location>
        <begin position="282"/>
        <end position="368"/>
    </location>
</feature>
<evidence type="ECO:0000259" key="6">
    <source>
        <dbReference type="Pfam" id="PF05920"/>
    </source>
</evidence>
<evidence type="ECO:0000256" key="4">
    <source>
        <dbReference type="ARBA" id="ARBA00023242"/>
    </source>
</evidence>
<proteinExistence type="inferred from homology"/>
<evidence type="ECO:0000259" key="7">
    <source>
        <dbReference type="Pfam" id="PF12731"/>
    </source>
</evidence>
<dbReference type="Gene3D" id="1.10.10.60">
    <property type="entry name" value="Homeodomain-like"/>
    <property type="match status" value="1"/>
</dbReference>
<evidence type="ECO:0000256" key="1">
    <source>
        <dbReference type="ARBA" id="ARBA00005800"/>
    </source>
</evidence>
<keyword evidence="2 9" id="KW-0238">DNA-binding</keyword>